<keyword evidence="14" id="KW-1185">Reference proteome</keyword>
<evidence type="ECO:0000259" key="12">
    <source>
        <dbReference type="SMART" id="SM00986"/>
    </source>
</evidence>
<dbReference type="Pfam" id="PF03167">
    <property type="entry name" value="UDG"/>
    <property type="match status" value="1"/>
</dbReference>
<dbReference type="FunFam" id="3.40.470.10:FF:000001">
    <property type="entry name" value="Uracil-DNA glycosylase"/>
    <property type="match status" value="1"/>
</dbReference>
<dbReference type="EMBL" id="JAKILB010000002">
    <property type="protein sequence ID" value="MCL1137816.1"/>
    <property type="molecule type" value="Genomic_DNA"/>
</dbReference>
<dbReference type="SUPFAM" id="SSF52141">
    <property type="entry name" value="Uracil-DNA glycosylase-like"/>
    <property type="match status" value="1"/>
</dbReference>
<dbReference type="NCBIfam" id="NF003592">
    <property type="entry name" value="PRK05254.1-5"/>
    <property type="match status" value="1"/>
</dbReference>
<dbReference type="InterPro" id="IPR005122">
    <property type="entry name" value="Uracil-DNA_glycosylase-like"/>
</dbReference>
<proteinExistence type="inferred from homology"/>
<protein>
    <recommendedName>
        <fullName evidence="5 9">Uracil-DNA glycosylase</fullName>
        <shortName evidence="9">UDG</shortName>
        <ecNumber evidence="4 9">3.2.2.27</ecNumber>
    </recommendedName>
</protein>
<dbReference type="InterPro" id="IPR018085">
    <property type="entry name" value="Ura-DNA_Glyclase_AS"/>
</dbReference>
<dbReference type="RefSeq" id="WP_248948934.1">
    <property type="nucleotide sequence ID" value="NZ_JAKILB010000002.1"/>
</dbReference>
<dbReference type="NCBIfam" id="TIGR00628">
    <property type="entry name" value="ung"/>
    <property type="match status" value="1"/>
</dbReference>
<dbReference type="SMART" id="SM00987">
    <property type="entry name" value="UreE_C"/>
    <property type="match status" value="1"/>
</dbReference>
<dbReference type="NCBIfam" id="NF003588">
    <property type="entry name" value="PRK05254.1-1"/>
    <property type="match status" value="1"/>
</dbReference>
<dbReference type="InterPro" id="IPR036895">
    <property type="entry name" value="Uracil-DNA_glycosylase-like_sf"/>
</dbReference>
<comment type="catalytic activity">
    <reaction evidence="1 9 11">
        <text>Hydrolyzes single-stranded DNA or mismatched double-stranded DNA and polynucleotides, releasing free uracil.</text>
        <dbReference type="EC" id="3.2.2.27"/>
    </reaction>
</comment>
<evidence type="ECO:0000256" key="11">
    <source>
        <dbReference type="RuleBase" id="RU003780"/>
    </source>
</evidence>
<dbReference type="Gene3D" id="3.40.470.10">
    <property type="entry name" value="Uracil-DNA glycosylase-like domain"/>
    <property type="match status" value="1"/>
</dbReference>
<dbReference type="GO" id="GO:0005737">
    <property type="term" value="C:cytoplasm"/>
    <property type="evidence" value="ECO:0007669"/>
    <property type="project" value="UniProtKB-SubCell"/>
</dbReference>
<evidence type="ECO:0000256" key="3">
    <source>
        <dbReference type="ARBA" id="ARBA00008184"/>
    </source>
</evidence>
<comment type="function">
    <text evidence="2 9 11">Excises uracil residues from the DNA which can arise as a result of misincorporation of dUMP residues by DNA polymerase or due to deamination of cytosine.</text>
</comment>
<dbReference type="InterPro" id="IPR002043">
    <property type="entry name" value="UDG_fam1"/>
</dbReference>
<evidence type="ECO:0000256" key="4">
    <source>
        <dbReference type="ARBA" id="ARBA00012030"/>
    </source>
</evidence>
<evidence type="ECO:0000313" key="14">
    <source>
        <dbReference type="Proteomes" id="UP001139293"/>
    </source>
</evidence>
<feature type="domain" description="Uracil-DNA glycosylase-like" evidence="12">
    <location>
        <begin position="48"/>
        <end position="209"/>
    </location>
</feature>
<evidence type="ECO:0000313" key="13">
    <source>
        <dbReference type="EMBL" id="MCL1137816.1"/>
    </source>
</evidence>
<dbReference type="PROSITE" id="PS00130">
    <property type="entry name" value="U_DNA_GLYCOSYLASE"/>
    <property type="match status" value="1"/>
</dbReference>
<evidence type="ECO:0000256" key="7">
    <source>
        <dbReference type="ARBA" id="ARBA00022801"/>
    </source>
</evidence>
<keyword evidence="7 9" id="KW-0378">Hydrolase</keyword>
<sequence length="221" mass="24371">MTATTWADFIAEQQQQNYFNTLQQFVSAERAAGKVIFPPENEVFAAFDATPLDKVRVVLIGQDPYHGPNQAHGLCFSVKKGVKTPPSLVNMYKELVTDIDGFTIPEHGNLTAWAEQGILMLNTVLTVEQGKAHSHAKSGWETFTANALELLNQQPQPIIFVLWGAHAIKKGKGINAAQHKVISGPHPSPLSAYRGFFGCKHFSQINQLLQARGEAPINWQV</sequence>
<dbReference type="AlphaFoldDB" id="A0A9X1ZAA2"/>
<comment type="subcellular location">
    <subcellularLocation>
        <location evidence="9">Cytoplasm</location>
    </subcellularLocation>
</comment>
<comment type="similarity">
    <text evidence="3 9 11">Belongs to the uracil-DNA glycosylase (UDG) superfamily. UNG family.</text>
</comment>
<organism evidence="13 14">
    <name type="scientific">Shewanella pneumatophori</name>
    <dbReference type="NCBI Taxonomy" id="314092"/>
    <lineage>
        <taxon>Bacteria</taxon>
        <taxon>Pseudomonadati</taxon>
        <taxon>Pseudomonadota</taxon>
        <taxon>Gammaproteobacteria</taxon>
        <taxon>Alteromonadales</taxon>
        <taxon>Shewanellaceae</taxon>
        <taxon>Shewanella</taxon>
    </lineage>
</organism>
<comment type="caution">
    <text evidence="13">The sequence shown here is derived from an EMBL/GenBank/DDBJ whole genome shotgun (WGS) entry which is preliminary data.</text>
</comment>
<keyword evidence="13" id="KW-0326">Glycosidase</keyword>
<dbReference type="HAMAP" id="MF_00148">
    <property type="entry name" value="UDG"/>
    <property type="match status" value="1"/>
</dbReference>
<evidence type="ECO:0000256" key="9">
    <source>
        <dbReference type="HAMAP-Rule" id="MF_00148"/>
    </source>
</evidence>
<evidence type="ECO:0000256" key="5">
    <source>
        <dbReference type="ARBA" id="ARBA00018429"/>
    </source>
</evidence>
<dbReference type="GO" id="GO:0004844">
    <property type="term" value="F:uracil DNA N-glycosylase activity"/>
    <property type="evidence" value="ECO:0007669"/>
    <property type="project" value="UniProtKB-UniRule"/>
</dbReference>
<dbReference type="SMART" id="SM00986">
    <property type="entry name" value="UDG"/>
    <property type="match status" value="1"/>
</dbReference>
<accession>A0A9X1ZAA2</accession>
<dbReference type="PANTHER" id="PTHR11264:SF0">
    <property type="entry name" value="URACIL-DNA GLYCOSYLASE"/>
    <property type="match status" value="1"/>
</dbReference>
<dbReference type="GO" id="GO:0097510">
    <property type="term" value="P:base-excision repair, AP site formation via deaminated base removal"/>
    <property type="evidence" value="ECO:0007669"/>
    <property type="project" value="TreeGrafter"/>
</dbReference>
<evidence type="ECO:0000256" key="2">
    <source>
        <dbReference type="ARBA" id="ARBA00002631"/>
    </source>
</evidence>
<dbReference type="NCBIfam" id="NF003591">
    <property type="entry name" value="PRK05254.1-4"/>
    <property type="match status" value="1"/>
</dbReference>
<reference evidence="13" key="1">
    <citation type="submission" date="2022-01" db="EMBL/GenBank/DDBJ databases">
        <title>Whole genome-based taxonomy of the Shewanellaceae.</title>
        <authorList>
            <person name="Martin-Rodriguez A.J."/>
        </authorList>
    </citation>
    <scope>NUCLEOTIDE SEQUENCE</scope>
    <source>
        <strain evidence="13">KCTC 23973</strain>
    </source>
</reference>
<gene>
    <name evidence="9 13" type="primary">ung</name>
    <name evidence="13" type="ORF">L2740_04540</name>
</gene>
<keyword evidence="9" id="KW-0963">Cytoplasm</keyword>
<keyword evidence="6 9" id="KW-0227">DNA damage</keyword>
<dbReference type="CDD" id="cd10027">
    <property type="entry name" value="UDG-F1-like"/>
    <property type="match status" value="1"/>
</dbReference>
<dbReference type="NCBIfam" id="NF003589">
    <property type="entry name" value="PRK05254.1-2"/>
    <property type="match status" value="1"/>
</dbReference>
<dbReference type="EC" id="3.2.2.27" evidence="4 9"/>
<name>A0A9X1ZAA2_9GAMM</name>
<evidence type="ECO:0000256" key="1">
    <source>
        <dbReference type="ARBA" id="ARBA00001400"/>
    </source>
</evidence>
<evidence type="ECO:0000256" key="10">
    <source>
        <dbReference type="PROSITE-ProRule" id="PRU10072"/>
    </source>
</evidence>
<evidence type="ECO:0000256" key="8">
    <source>
        <dbReference type="ARBA" id="ARBA00023204"/>
    </source>
</evidence>
<evidence type="ECO:0000256" key="6">
    <source>
        <dbReference type="ARBA" id="ARBA00022763"/>
    </source>
</evidence>
<dbReference type="PANTHER" id="PTHR11264">
    <property type="entry name" value="URACIL-DNA GLYCOSYLASE"/>
    <property type="match status" value="1"/>
</dbReference>
<feature type="active site" description="Proton acceptor" evidence="9 10">
    <location>
        <position position="63"/>
    </location>
</feature>
<keyword evidence="8 9" id="KW-0234">DNA repair</keyword>
<dbReference type="Proteomes" id="UP001139293">
    <property type="component" value="Unassembled WGS sequence"/>
</dbReference>